<evidence type="ECO:0000313" key="3">
    <source>
        <dbReference type="Proteomes" id="UP000520814"/>
    </source>
</evidence>
<comment type="caution">
    <text evidence="2">The sequence shown here is derived from an EMBL/GenBank/DDBJ whole genome shotgun (WGS) entry which is preliminary data.</text>
</comment>
<dbReference type="NCBIfam" id="TIGR00778">
    <property type="entry name" value="ahpD_dom"/>
    <property type="match status" value="1"/>
</dbReference>
<dbReference type="Gene3D" id="1.20.1290.10">
    <property type="entry name" value="AhpD-like"/>
    <property type="match status" value="1"/>
</dbReference>
<dbReference type="PANTHER" id="PTHR35446:SF2">
    <property type="entry name" value="CARBOXYMUCONOLACTONE DECARBOXYLASE-LIKE DOMAIN-CONTAINING PROTEIN"/>
    <property type="match status" value="1"/>
</dbReference>
<keyword evidence="3" id="KW-1185">Reference proteome</keyword>
<dbReference type="EMBL" id="JACHGW010000001">
    <property type="protein sequence ID" value="MBB6049591.1"/>
    <property type="molecule type" value="Genomic_DNA"/>
</dbReference>
<dbReference type="InterPro" id="IPR010195">
    <property type="entry name" value="Uncharacterised_peroxidase-rel"/>
</dbReference>
<accession>A0A7W9W5Z7</accession>
<dbReference type="GO" id="GO:0051920">
    <property type="term" value="F:peroxiredoxin activity"/>
    <property type="evidence" value="ECO:0007669"/>
    <property type="project" value="InterPro"/>
</dbReference>
<organism evidence="2 3">
    <name type="scientific">Armatimonas rosea</name>
    <dbReference type="NCBI Taxonomy" id="685828"/>
    <lineage>
        <taxon>Bacteria</taxon>
        <taxon>Bacillati</taxon>
        <taxon>Armatimonadota</taxon>
        <taxon>Armatimonadia</taxon>
        <taxon>Armatimonadales</taxon>
        <taxon>Armatimonadaceae</taxon>
        <taxon>Armatimonas</taxon>
    </lineage>
</organism>
<dbReference type="InterPro" id="IPR003779">
    <property type="entry name" value="CMD-like"/>
</dbReference>
<gene>
    <name evidence="2" type="ORF">HNQ39_001353</name>
</gene>
<proteinExistence type="predicted"/>
<evidence type="ECO:0000259" key="1">
    <source>
        <dbReference type="Pfam" id="PF02627"/>
    </source>
</evidence>
<dbReference type="SUPFAM" id="SSF69118">
    <property type="entry name" value="AhpD-like"/>
    <property type="match status" value="1"/>
</dbReference>
<protein>
    <submittedName>
        <fullName evidence="2">Putative peroxidase-related enzyme</fullName>
    </submittedName>
</protein>
<evidence type="ECO:0000313" key="2">
    <source>
        <dbReference type="EMBL" id="MBB6049591.1"/>
    </source>
</evidence>
<keyword evidence="2" id="KW-0575">Peroxidase</keyword>
<reference evidence="2 3" key="1">
    <citation type="submission" date="2020-08" db="EMBL/GenBank/DDBJ databases">
        <title>Genomic Encyclopedia of Type Strains, Phase IV (KMG-IV): sequencing the most valuable type-strain genomes for metagenomic binning, comparative biology and taxonomic classification.</title>
        <authorList>
            <person name="Goeker M."/>
        </authorList>
    </citation>
    <scope>NUCLEOTIDE SEQUENCE [LARGE SCALE GENOMIC DNA]</scope>
    <source>
        <strain evidence="2 3">DSM 23562</strain>
    </source>
</reference>
<dbReference type="InterPro" id="IPR004675">
    <property type="entry name" value="AhpD_core"/>
</dbReference>
<name>A0A7W9W5Z7_ARMRO</name>
<sequence length="291" mass="32289">MSKAASADDLPAPLGAEQATIYLFFRPDSSMERSFFTDLQKLTTGHPVTLRGVEVKSTDEPLAKKFAVTETPLALVYDRRGRQTGKATNTDEIVKLAMQASDVGRIDWAMPGSPQADEIQKRMGLSDVRRLPGIMRAMSFRPEAMLGMISMANLMHFKDGELKVRTKEMIATYVSSLNQCKFCLSSHAGFLSKAGQDGKDIDALWLRDPKKAIGLAPKDVALLEYVKRLTEEPWKITDSDIESLRKAGWTDPELYEATFDAALFAFFNRMANAYGLDYAASGWPRPAGAKY</sequence>
<dbReference type="NCBIfam" id="TIGR01926">
    <property type="entry name" value="peroxid_rel"/>
    <property type="match status" value="1"/>
</dbReference>
<feature type="domain" description="Carboxymuconolactone decarboxylase-like" evidence="1">
    <location>
        <begin position="142"/>
        <end position="204"/>
    </location>
</feature>
<dbReference type="AlphaFoldDB" id="A0A7W9W5Z7"/>
<dbReference type="PANTHER" id="PTHR35446">
    <property type="entry name" value="SI:CH211-175M2.5"/>
    <property type="match status" value="1"/>
</dbReference>
<dbReference type="InterPro" id="IPR029032">
    <property type="entry name" value="AhpD-like"/>
</dbReference>
<dbReference type="Proteomes" id="UP000520814">
    <property type="component" value="Unassembled WGS sequence"/>
</dbReference>
<keyword evidence="2" id="KW-0560">Oxidoreductase</keyword>
<dbReference type="RefSeq" id="WP_184193189.1">
    <property type="nucleotide sequence ID" value="NZ_JACHGW010000001.1"/>
</dbReference>
<dbReference type="Pfam" id="PF02627">
    <property type="entry name" value="CMD"/>
    <property type="match status" value="1"/>
</dbReference>